<reference evidence="3" key="1">
    <citation type="journal article" date="2010" name="Nat. Biotechnol.">
        <title>Draft genome sequence of the oilseed species Ricinus communis.</title>
        <authorList>
            <person name="Chan A.P."/>
            <person name="Crabtree J."/>
            <person name="Zhao Q."/>
            <person name="Lorenzi H."/>
            <person name="Orvis J."/>
            <person name="Puiu D."/>
            <person name="Melake-Berhan A."/>
            <person name="Jones K.M."/>
            <person name="Redman J."/>
            <person name="Chen G."/>
            <person name="Cahoon E.B."/>
            <person name="Gedil M."/>
            <person name="Stanke M."/>
            <person name="Haas B.J."/>
            <person name="Wortman J.R."/>
            <person name="Fraser-Liggett C.M."/>
            <person name="Ravel J."/>
            <person name="Rabinowicz P.D."/>
        </authorList>
    </citation>
    <scope>NUCLEOTIDE SEQUENCE [LARGE SCALE GENOMIC DNA]</scope>
    <source>
        <strain evidence="3">cv. Hale</strain>
    </source>
</reference>
<dbReference type="AlphaFoldDB" id="B9S1P8"/>
<gene>
    <name evidence="2" type="ORF">RCOM_0867180</name>
</gene>
<keyword evidence="2" id="KW-0436">Ligase</keyword>
<dbReference type="Gene3D" id="3.30.930.10">
    <property type="entry name" value="Bira Bifunctional Protein, Domain 2"/>
    <property type="match status" value="1"/>
</dbReference>
<evidence type="ECO:0000313" key="2">
    <source>
        <dbReference type="EMBL" id="EEF42517.1"/>
    </source>
</evidence>
<dbReference type="GO" id="GO:0006434">
    <property type="term" value="P:seryl-tRNA aminoacylation"/>
    <property type="evidence" value="ECO:0007669"/>
    <property type="project" value="InterPro"/>
</dbReference>
<dbReference type="SUPFAM" id="SSF55681">
    <property type="entry name" value="Class II aaRS and biotin synthetases"/>
    <property type="match status" value="1"/>
</dbReference>
<evidence type="ECO:0000313" key="3">
    <source>
        <dbReference type="Proteomes" id="UP000008311"/>
    </source>
</evidence>
<dbReference type="InterPro" id="IPR045864">
    <property type="entry name" value="aa-tRNA-synth_II/BPL/LPL"/>
</dbReference>
<dbReference type="Proteomes" id="UP000008311">
    <property type="component" value="Unassembled WGS sequence"/>
</dbReference>
<dbReference type="GO" id="GO:0005524">
    <property type="term" value="F:ATP binding"/>
    <property type="evidence" value="ECO:0007669"/>
    <property type="project" value="InterPro"/>
</dbReference>
<protein>
    <submittedName>
        <fullName evidence="2">Seryl-tRNA synthetase, putative</fullName>
        <ecNumber evidence="2">6.1.1.11</ecNumber>
    </submittedName>
</protein>
<feature type="region of interest" description="Disordered" evidence="1">
    <location>
        <begin position="91"/>
        <end position="111"/>
    </location>
</feature>
<dbReference type="InterPro" id="IPR002317">
    <property type="entry name" value="Ser-tRNA-ligase_type_1"/>
</dbReference>
<organism evidence="2 3">
    <name type="scientific">Ricinus communis</name>
    <name type="common">Castor bean</name>
    <dbReference type="NCBI Taxonomy" id="3988"/>
    <lineage>
        <taxon>Eukaryota</taxon>
        <taxon>Viridiplantae</taxon>
        <taxon>Streptophyta</taxon>
        <taxon>Embryophyta</taxon>
        <taxon>Tracheophyta</taxon>
        <taxon>Spermatophyta</taxon>
        <taxon>Magnoliopsida</taxon>
        <taxon>eudicotyledons</taxon>
        <taxon>Gunneridae</taxon>
        <taxon>Pentapetalae</taxon>
        <taxon>rosids</taxon>
        <taxon>fabids</taxon>
        <taxon>Malpighiales</taxon>
        <taxon>Euphorbiaceae</taxon>
        <taxon>Acalyphoideae</taxon>
        <taxon>Acalypheae</taxon>
        <taxon>Ricinus</taxon>
    </lineage>
</organism>
<name>B9S1P8_RICCO</name>
<feature type="compositionally biased region" description="Polar residues" evidence="1">
    <location>
        <begin position="91"/>
        <end position="102"/>
    </location>
</feature>
<dbReference type="GO" id="GO:0004828">
    <property type="term" value="F:serine-tRNA ligase activity"/>
    <property type="evidence" value="ECO:0007669"/>
    <property type="project" value="UniProtKB-EC"/>
</dbReference>
<accession>B9S1P8</accession>
<evidence type="ECO:0000256" key="1">
    <source>
        <dbReference type="SAM" id="MobiDB-lite"/>
    </source>
</evidence>
<dbReference type="InParanoid" id="B9S1P8"/>
<dbReference type="STRING" id="3988.B9S1P8"/>
<dbReference type="eggNOG" id="KOG2509">
    <property type="taxonomic scope" value="Eukaryota"/>
</dbReference>
<sequence length="111" mass="12411">MLEEMIINSEEFYKELKTPYRVVAIVSGALNDAAATKYDLEACNEQAKQYVHLLNSPLTATERTLCCVLENYQTENGVEIPEPLRVYMGGQSSLPFHKNPSTKGRGKKSKA</sequence>
<proteinExistence type="predicted"/>
<keyword evidence="3" id="KW-1185">Reference proteome</keyword>
<dbReference type="EMBL" id="EQ973844">
    <property type="protein sequence ID" value="EEF42517.1"/>
    <property type="molecule type" value="Genomic_DNA"/>
</dbReference>
<dbReference type="EC" id="6.1.1.11" evidence="2"/>
<dbReference type="PANTHER" id="PTHR11778">
    <property type="entry name" value="SERYL-TRNA SYNTHETASE"/>
    <property type="match status" value="1"/>
</dbReference>